<evidence type="ECO:0000313" key="15">
    <source>
        <dbReference type="EMBL" id="KAF4386561.1"/>
    </source>
</evidence>
<feature type="domain" description="FAS1" evidence="14">
    <location>
        <begin position="209"/>
        <end position="349"/>
    </location>
</feature>
<evidence type="ECO:0000256" key="2">
    <source>
        <dbReference type="ARBA" id="ARBA00007843"/>
    </source>
</evidence>
<dbReference type="Pfam" id="PF02469">
    <property type="entry name" value="Fasciclin"/>
    <property type="match status" value="1"/>
</dbReference>
<dbReference type="Gene3D" id="2.30.180.10">
    <property type="entry name" value="FAS1 domain"/>
    <property type="match status" value="2"/>
</dbReference>
<dbReference type="InterPro" id="IPR036378">
    <property type="entry name" value="FAS1_dom_sf"/>
</dbReference>
<evidence type="ECO:0000313" key="16">
    <source>
        <dbReference type="Proteomes" id="UP000525078"/>
    </source>
</evidence>
<evidence type="ECO:0000259" key="14">
    <source>
        <dbReference type="PROSITE" id="PS50213"/>
    </source>
</evidence>
<evidence type="ECO:0000256" key="4">
    <source>
        <dbReference type="ARBA" id="ARBA00022622"/>
    </source>
</evidence>
<feature type="compositionally biased region" description="Pro residues" evidence="12">
    <location>
        <begin position="360"/>
        <end position="382"/>
    </location>
</feature>
<dbReference type="AlphaFoldDB" id="A0A7J6GUS6"/>
<evidence type="ECO:0000256" key="11">
    <source>
        <dbReference type="ARBA" id="ARBA00024686"/>
    </source>
</evidence>
<sequence length="520" mass="54751">MQSFSCHYSSIQNTVRSTISVPHPKMVALNHYLIFCLSLFALNAVVSAHNITEILSGFPEYSDYNNFLSQTKLSDEINSRQTLTVLVLSNGALSSLTAKHPLSVIKKALSLHVVLDYFDPKKLHQISQGSTLSTTLYQTSGNAPGNLGFVNITDLKGGKVGFGSAAPGSKLDSTYVKPVKQIPYNISILEISAPIIAPGILTAPAPSASDANITALLEKAGCKTFASLIVSSGVIKTYMTAVEKGLTLFAPNDEAFKAAGVPDLSKLTNAELVSVLLYHSLAGYSPKGTLKTTSSPIKTLATNGAGKYELTVSTAGDAVTLHTGVDSSRLADTVTDSTPLVIFTVDNVLLPAELFGKSPSPAPAPEPVSSPSPSPALAPTPGPATEAPTPLGASPPAPPMETPGGAPANSPEADAENSTAKGAGHMHAPALLTALFTISATVTFSIFLVFESPMGVVDQIWVGTWKPCLWLYPSKGKGSRRWVLVMIGLRKCWASFLGVSSIVTSFSSEWLWILVAKRLW</sequence>
<dbReference type="FunFam" id="2.30.180.10:FF:000010">
    <property type="entry name" value="Fasciclin-like arabinogalactan protein 2"/>
    <property type="match status" value="1"/>
</dbReference>
<keyword evidence="8 13" id="KW-0472">Membrane</keyword>
<feature type="compositionally biased region" description="Low complexity" evidence="12">
    <location>
        <begin position="383"/>
        <end position="392"/>
    </location>
</feature>
<reference evidence="15 16" key="1">
    <citation type="journal article" date="2020" name="bioRxiv">
        <title>Sequence and annotation of 42 cannabis genomes reveals extensive copy number variation in cannabinoid synthesis and pathogen resistance genes.</title>
        <authorList>
            <person name="Mckernan K.J."/>
            <person name="Helbert Y."/>
            <person name="Kane L.T."/>
            <person name="Ebling H."/>
            <person name="Zhang L."/>
            <person name="Liu B."/>
            <person name="Eaton Z."/>
            <person name="Mclaughlin S."/>
            <person name="Kingan S."/>
            <person name="Baybayan P."/>
            <person name="Concepcion G."/>
            <person name="Jordan M."/>
            <person name="Riva A."/>
            <person name="Barbazuk W."/>
            <person name="Harkins T."/>
        </authorList>
    </citation>
    <scope>NUCLEOTIDE SEQUENCE [LARGE SCALE GENOMIC DNA]</scope>
    <source>
        <strain evidence="16">cv. Jamaican Lion 4</strain>
        <tissue evidence="15">Leaf</tissue>
    </source>
</reference>
<evidence type="ECO:0000256" key="9">
    <source>
        <dbReference type="ARBA" id="ARBA00023180"/>
    </source>
</evidence>
<evidence type="ECO:0000256" key="6">
    <source>
        <dbReference type="ARBA" id="ARBA00022737"/>
    </source>
</evidence>
<comment type="caution">
    <text evidence="15">The sequence shown here is derived from an EMBL/GenBank/DDBJ whole genome shotgun (WGS) entry which is preliminary data.</text>
</comment>
<evidence type="ECO:0000256" key="1">
    <source>
        <dbReference type="ARBA" id="ARBA00004609"/>
    </source>
</evidence>
<feature type="transmembrane region" description="Helical" evidence="13">
    <location>
        <begin position="493"/>
        <end position="515"/>
    </location>
</feature>
<accession>A0A7J6GUS6</accession>
<organism evidence="15 16">
    <name type="scientific">Cannabis sativa</name>
    <name type="common">Hemp</name>
    <name type="synonym">Marijuana</name>
    <dbReference type="NCBI Taxonomy" id="3483"/>
    <lineage>
        <taxon>Eukaryota</taxon>
        <taxon>Viridiplantae</taxon>
        <taxon>Streptophyta</taxon>
        <taxon>Embryophyta</taxon>
        <taxon>Tracheophyta</taxon>
        <taxon>Spermatophyta</taxon>
        <taxon>Magnoliopsida</taxon>
        <taxon>eudicotyledons</taxon>
        <taxon>Gunneridae</taxon>
        <taxon>Pentapetalae</taxon>
        <taxon>rosids</taxon>
        <taxon>fabids</taxon>
        <taxon>Rosales</taxon>
        <taxon>Cannabaceae</taxon>
        <taxon>Cannabis</taxon>
    </lineage>
</organism>
<protein>
    <recommendedName>
        <fullName evidence="14">FAS1 domain-containing protein</fullName>
    </recommendedName>
</protein>
<keyword evidence="3" id="KW-1003">Cell membrane</keyword>
<keyword evidence="5" id="KW-0732">Signal</keyword>
<dbReference type="InterPro" id="IPR033254">
    <property type="entry name" value="Plant_FLA"/>
</dbReference>
<keyword evidence="13" id="KW-1133">Transmembrane helix</keyword>
<dbReference type="PANTHER" id="PTHR32382:SF5">
    <property type="entry name" value="FASCICLIN-LIKE ARABINOGALACTAN PROTEIN 8"/>
    <property type="match status" value="1"/>
</dbReference>
<evidence type="ECO:0000256" key="10">
    <source>
        <dbReference type="ARBA" id="ARBA00023288"/>
    </source>
</evidence>
<evidence type="ECO:0000256" key="7">
    <source>
        <dbReference type="ARBA" id="ARBA00022974"/>
    </source>
</evidence>
<evidence type="ECO:0000256" key="12">
    <source>
        <dbReference type="SAM" id="MobiDB-lite"/>
    </source>
</evidence>
<dbReference type="SUPFAM" id="SSF82153">
    <property type="entry name" value="FAS1 domain"/>
    <property type="match status" value="2"/>
</dbReference>
<comment type="similarity">
    <text evidence="2">Belongs to the fasciclin-like AGP family.</text>
</comment>
<evidence type="ECO:0000256" key="8">
    <source>
        <dbReference type="ARBA" id="ARBA00023136"/>
    </source>
</evidence>
<dbReference type="GO" id="GO:0005886">
    <property type="term" value="C:plasma membrane"/>
    <property type="evidence" value="ECO:0007669"/>
    <property type="project" value="UniProtKB-SubCell"/>
</dbReference>
<dbReference type="GO" id="GO:0098552">
    <property type="term" value="C:side of membrane"/>
    <property type="evidence" value="ECO:0007669"/>
    <property type="project" value="UniProtKB-KW"/>
</dbReference>
<evidence type="ECO:0000256" key="13">
    <source>
        <dbReference type="SAM" id="Phobius"/>
    </source>
</evidence>
<proteinExistence type="inferred from homology"/>
<keyword evidence="4" id="KW-0336">GPI-anchor</keyword>
<dbReference type="InterPro" id="IPR000782">
    <property type="entry name" value="FAS1_domain"/>
</dbReference>
<comment type="function">
    <text evidence="11">May be a cell surface adhesion protein.</text>
</comment>
<keyword evidence="10" id="KW-0449">Lipoprotein</keyword>
<dbReference type="PANTHER" id="PTHR32382">
    <property type="entry name" value="FASCICLIN-LIKE ARABINOGALACTAN PROTEIN"/>
    <property type="match status" value="1"/>
</dbReference>
<keyword evidence="6" id="KW-0677">Repeat</keyword>
<feature type="domain" description="FAS1" evidence="14">
    <location>
        <begin position="48"/>
        <end position="195"/>
    </location>
</feature>
<dbReference type="PROSITE" id="PS50213">
    <property type="entry name" value="FAS1"/>
    <property type="match status" value="2"/>
</dbReference>
<dbReference type="EMBL" id="JAATIP010000041">
    <property type="protein sequence ID" value="KAF4386561.1"/>
    <property type="molecule type" value="Genomic_DNA"/>
</dbReference>
<feature type="region of interest" description="Disordered" evidence="12">
    <location>
        <begin position="360"/>
        <end position="422"/>
    </location>
</feature>
<dbReference type="Proteomes" id="UP000525078">
    <property type="component" value="Unassembled WGS sequence"/>
</dbReference>
<comment type="subcellular location">
    <subcellularLocation>
        <location evidence="1">Cell membrane</location>
        <topology evidence="1">Lipid-anchor</topology>
        <topology evidence="1">GPI-anchor</topology>
    </subcellularLocation>
</comment>
<keyword evidence="9" id="KW-0325">Glycoprotein</keyword>
<evidence type="ECO:0000256" key="3">
    <source>
        <dbReference type="ARBA" id="ARBA00022475"/>
    </source>
</evidence>
<gene>
    <name evidence="15" type="ORF">F8388_006516</name>
</gene>
<dbReference type="FunFam" id="2.30.180.10:FF:000008">
    <property type="entry name" value="Fasciclin-like arabinogalactan protein 10"/>
    <property type="match status" value="1"/>
</dbReference>
<feature type="transmembrane region" description="Helical" evidence="13">
    <location>
        <begin position="430"/>
        <end position="450"/>
    </location>
</feature>
<keyword evidence="7" id="KW-0654">Proteoglycan</keyword>
<dbReference type="SMART" id="SM00554">
    <property type="entry name" value="FAS1"/>
    <property type="match status" value="1"/>
</dbReference>
<keyword evidence="13" id="KW-0812">Transmembrane</keyword>
<name>A0A7J6GUS6_CANSA</name>
<evidence type="ECO:0000256" key="5">
    <source>
        <dbReference type="ARBA" id="ARBA00022729"/>
    </source>
</evidence>